<dbReference type="InterPro" id="IPR001878">
    <property type="entry name" value="Znf_CCHC"/>
</dbReference>
<feature type="compositionally biased region" description="Gly residues" evidence="2">
    <location>
        <begin position="126"/>
        <end position="138"/>
    </location>
</feature>
<feature type="region of interest" description="Disordered" evidence="2">
    <location>
        <begin position="328"/>
        <end position="359"/>
    </location>
</feature>
<proteinExistence type="predicted"/>
<organism evidence="4 5">
    <name type="scientific">Mucor lusitanicus CBS 277.49</name>
    <dbReference type="NCBI Taxonomy" id="747725"/>
    <lineage>
        <taxon>Eukaryota</taxon>
        <taxon>Fungi</taxon>
        <taxon>Fungi incertae sedis</taxon>
        <taxon>Mucoromycota</taxon>
        <taxon>Mucoromycotina</taxon>
        <taxon>Mucoromycetes</taxon>
        <taxon>Mucorales</taxon>
        <taxon>Mucorineae</taxon>
        <taxon>Mucoraceae</taxon>
        <taxon>Mucor</taxon>
    </lineage>
</organism>
<dbReference type="Proteomes" id="UP000077051">
    <property type="component" value="Unassembled WGS sequence"/>
</dbReference>
<dbReference type="AlphaFoldDB" id="A0A168L7Q1"/>
<keyword evidence="1" id="KW-0862">Zinc</keyword>
<dbReference type="VEuPathDB" id="FungiDB:MUCCIDRAFT_162792"/>
<feature type="region of interest" description="Disordered" evidence="2">
    <location>
        <begin position="478"/>
        <end position="645"/>
    </location>
</feature>
<accession>A0A168L7Q1</accession>
<reference evidence="4 5" key="1">
    <citation type="submission" date="2015-06" db="EMBL/GenBank/DDBJ databases">
        <title>Expansion of signal transduction pathways in fungi by whole-genome duplication.</title>
        <authorList>
            <consortium name="DOE Joint Genome Institute"/>
            <person name="Corrochano L.M."/>
            <person name="Kuo A."/>
            <person name="Marcet-Houben M."/>
            <person name="Polaino S."/>
            <person name="Salamov A."/>
            <person name="Villalobos J.M."/>
            <person name="Alvarez M.I."/>
            <person name="Avalos J."/>
            <person name="Benito E.P."/>
            <person name="Benoit I."/>
            <person name="Burger G."/>
            <person name="Camino L.P."/>
            <person name="Canovas D."/>
            <person name="Cerda-Olmedo E."/>
            <person name="Cheng J.-F."/>
            <person name="Dominguez A."/>
            <person name="Elias M."/>
            <person name="Eslava A.P."/>
            <person name="Glaser F."/>
            <person name="Grimwood J."/>
            <person name="Gutierrez G."/>
            <person name="Heitman J."/>
            <person name="Henrissat B."/>
            <person name="Iturriaga E.A."/>
            <person name="Lang B.F."/>
            <person name="Lavin J.L."/>
            <person name="Lee S."/>
            <person name="Li W."/>
            <person name="Lindquist E."/>
            <person name="Lopez-Garcia S."/>
            <person name="Luque E.M."/>
            <person name="Marcos A.T."/>
            <person name="Martin J."/>
            <person name="Mccluskey K."/>
            <person name="Medina H.R."/>
            <person name="Miralles-Duran A."/>
            <person name="Miyazaki A."/>
            <person name="Munoz-Torres E."/>
            <person name="Oguiza J.A."/>
            <person name="Ohm R."/>
            <person name="Olmedo M."/>
            <person name="Orejas M."/>
            <person name="Ortiz-Castellanos L."/>
            <person name="Pisabarro A.G."/>
            <person name="Rodriguez-Romero J."/>
            <person name="Ruiz-Herrera J."/>
            <person name="Ruiz-Vazquez R."/>
            <person name="Sanz C."/>
            <person name="Schackwitz W."/>
            <person name="Schmutz J."/>
            <person name="Shahriari M."/>
            <person name="Shelest E."/>
            <person name="Silva-Franco F."/>
            <person name="Soanes D."/>
            <person name="Syed K."/>
            <person name="Tagua V.G."/>
            <person name="Talbot N.J."/>
            <person name="Thon M."/>
            <person name="De Vries R.P."/>
            <person name="Wiebenga A."/>
            <person name="Yadav J.S."/>
            <person name="Braun E.L."/>
            <person name="Baker S."/>
            <person name="Garre V."/>
            <person name="Horwitz B."/>
            <person name="Torres-Martinez S."/>
            <person name="Idnurm A."/>
            <person name="Herrera-Estrella A."/>
            <person name="Gabaldon T."/>
            <person name="Grigoriev I.V."/>
        </authorList>
    </citation>
    <scope>NUCLEOTIDE SEQUENCE [LARGE SCALE GENOMIC DNA]</scope>
    <source>
        <strain evidence="4 5">CBS 277.49</strain>
    </source>
</reference>
<feature type="compositionally biased region" description="Polar residues" evidence="2">
    <location>
        <begin position="635"/>
        <end position="645"/>
    </location>
</feature>
<feature type="region of interest" description="Disordered" evidence="2">
    <location>
        <begin position="184"/>
        <end position="257"/>
    </location>
</feature>
<feature type="compositionally biased region" description="Acidic residues" evidence="2">
    <location>
        <begin position="540"/>
        <end position="550"/>
    </location>
</feature>
<feature type="compositionally biased region" description="Acidic residues" evidence="2">
    <location>
        <begin position="478"/>
        <end position="490"/>
    </location>
</feature>
<dbReference type="GO" id="GO:0003676">
    <property type="term" value="F:nucleic acid binding"/>
    <property type="evidence" value="ECO:0007669"/>
    <property type="project" value="InterPro"/>
</dbReference>
<feature type="compositionally biased region" description="Low complexity" evidence="2">
    <location>
        <begin position="524"/>
        <end position="536"/>
    </location>
</feature>
<name>A0A168L7Q1_MUCCL</name>
<gene>
    <name evidence="4" type="ORF">MUCCIDRAFT_162792</name>
</gene>
<feature type="compositionally biased region" description="Polar residues" evidence="2">
    <location>
        <begin position="213"/>
        <end position="223"/>
    </location>
</feature>
<evidence type="ECO:0000256" key="2">
    <source>
        <dbReference type="SAM" id="MobiDB-lite"/>
    </source>
</evidence>
<evidence type="ECO:0000313" key="4">
    <source>
        <dbReference type="EMBL" id="OAD03204.1"/>
    </source>
</evidence>
<feature type="compositionally biased region" description="Polar residues" evidence="2">
    <location>
        <begin position="567"/>
        <end position="578"/>
    </location>
</feature>
<feature type="compositionally biased region" description="Basic residues" evidence="2">
    <location>
        <begin position="196"/>
        <end position="208"/>
    </location>
</feature>
<feature type="compositionally biased region" description="Low complexity" evidence="2">
    <location>
        <begin position="102"/>
        <end position="125"/>
    </location>
</feature>
<dbReference type="EMBL" id="AMYB01000004">
    <property type="protein sequence ID" value="OAD03204.1"/>
    <property type="molecule type" value="Genomic_DNA"/>
</dbReference>
<dbReference type="SUPFAM" id="SSF57756">
    <property type="entry name" value="Retrovirus zinc finger-like domains"/>
    <property type="match status" value="1"/>
</dbReference>
<comment type="caution">
    <text evidence="4">The sequence shown here is derived from an EMBL/GenBank/DDBJ whole genome shotgun (WGS) entry which is preliminary data.</text>
</comment>
<evidence type="ECO:0000259" key="3">
    <source>
        <dbReference type="PROSITE" id="PS50158"/>
    </source>
</evidence>
<keyword evidence="1" id="KW-0863">Zinc-finger</keyword>
<feature type="compositionally biased region" description="Low complexity" evidence="2">
    <location>
        <begin position="338"/>
        <end position="348"/>
    </location>
</feature>
<keyword evidence="1" id="KW-0479">Metal-binding</keyword>
<dbReference type="STRING" id="747725.A0A168L7Q1"/>
<feature type="region of interest" description="Disordered" evidence="2">
    <location>
        <begin position="91"/>
        <end position="148"/>
    </location>
</feature>
<feature type="compositionally biased region" description="Polar residues" evidence="2">
    <location>
        <begin position="328"/>
        <end position="337"/>
    </location>
</feature>
<dbReference type="PROSITE" id="PS50158">
    <property type="entry name" value="ZF_CCHC"/>
    <property type="match status" value="1"/>
</dbReference>
<dbReference type="OrthoDB" id="2290327at2759"/>
<evidence type="ECO:0000313" key="5">
    <source>
        <dbReference type="Proteomes" id="UP000077051"/>
    </source>
</evidence>
<dbReference type="Pfam" id="PF00098">
    <property type="entry name" value="zf-CCHC"/>
    <property type="match status" value="1"/>
</dbReference>
<feature type="domain" description="CCHC-type" evidence="3">
    <location>
        <begin position="157"/>
        <end position="172"/>
    </location>
</feature>
<dbReference type="SMART" id="SM00343">
    <property type="entry name" value="ZnF_C2HC"/>
    <property type="match status" value="1"/>
</dbReference>
<evidence type="ECO:0000256" key="1">
    <source>
        <dbReference type="PROSITE-ProRule" id="PRU00047"/>
    </source>
</evidence>
<sequence>MATPQDICDMVVQAVKQITGESSQSVKLKQPSAYSGERDVRIIDNWCSAVDTHKDFYGWSDEKTFIFASTLLAGRAAEWLRVYKEFHPTTVPTTRPHLRGASSSSNRSSMTSRWAQQQGQGYSPSGSGGVGSSQGGGPEPMDLDAMTSRGGSSSVVCFFCQKPGHVKRNCRDRIEAIRKLDNSLRYNNQGSGGAYKGKRKQFNYKKPRGNLNAMDNNSDSSPSVAHDDDNKLNTCEHYLNGSSAPNKKDSKGTSSTATAKMVEPLSARLAIDVPHLDQLNSATSSSSSDLPLYGGFAYSRDAGKGGGSSGAATTAVSTTGVHANVDQGQDATTVEPNTSSTTSASVVVGEQEEPELSNNMYGSQEGVSPFVNMSESVPVDQDQQQQEEVIEEDLQMNQPHNDNSDVECSGMSDVGGDGNSTMDEDDNELKHVVEAYGDISPHEEEFDSAMSEIASEEQEVEAVDDTIRTVIDGYDDISSADELQDDELDDIRDADRQSDNTNRIQQHEEPTLTETGIGSDGEVSLHSAQSSSRSISIPATEEEVEEEQIEQDQFSDPIVVTEDDATHSNNQGEASGSHGNHGAISSHGDEMQNDGDQAEAIGSHDDKMEETGSPGNKVEEAGDPGNKMEEDKKTQAGNVGSSGNAKQKISPFAFVAKQSRKALSWQKFRGTDDSLHKNEDIVGPYGYNCANNCASIATPTRESGTWYITWP</sequence>
<protein>
    <submittedName>
        <fullName evidence="4">CCHC-type zinc finger transcription factor</fullName>
    </submittedName>
</protein>
<dbReference type="GO" id="GO:0008270">
    <property type="term" value="F:zinc ion binding"/>
    <property type="evidence" value="ECO:0007669"/>
    <property type="project" value="UniProtKB-KW"/>
</dbReference>
<dbReference type="InterPro" id="IPR036875">
    <property type="entry name" value="Znf_CCHC_sf"/>
</dbReference>
<keyword evidence="5" id="KW-1185">Reference proteome</keyword>